<reference evidence="1 2" key="1">
    <citation type="submission" date="2018-05" db="EMBL/GenBank/DDBJ databases">
        <title>Genomic Encyclopedia of Type Strains, Phase IV (KMG-IV): sequencing the most valuable type-strain genomes for metagenomic binning, comparative biology and taxonomic classification.</title>
        <authorList>
            <person name="Goeker M."/>
        </authorList>
    </citation>
    <scope>NUCLEOTIDE SEQUENCE [LARGE SCALE GENOMIC DNA]</scope>
    <source>
        <strain evidence="1 2">DSM 23606</strain>
    </source>
</reference>
<dbReference type="PANTHER" id="PTHR21192">
    <property type="entry name" value="NUCLEAR PROTEIN E3-3"/>
    <property type="match status" value="1"/>
</dbReference>
<dbReference type="CDD" id="cd05560">
    <property type="entry name" value="Xcc1710_like"/>
    <property type="match status" value="1"/>
</dbReference>
<dbReference type="Gene3D" id="3.40.1230.10">
    <property type="entry name" value="MTH938-like"/>
    <property type="match status" value="1"/>
</dbReference>
<name>A0A317MY92_9GAMM</name>
<dbReference type="OrthoDB" id="9800373at2"/>
<protein>
    <recommendedName>
        <fullName evidence="3">Xcc1710-like domain-containing protein</fullName>
    </recommendedName>
</protein>
<dbReference type="AlphaFoldDB" id="A0A317MY92"/>
<accession>A0A317MY92</accession>
<proteinExistence type="predicted"/>
<dbReference type="EMBL" id="QGTJ01000003">
    <property type="protein sequence ID" value="PWV63484.1"/>
    <property type="molecule type" value="Genomic_DNA"/>
</dbReference>
<dbReference type="InterPro" id="IPR007523">
    <property type="entry name" value="NDUFAF3/AAMDC"/>
</dbReference>
<gene>
    <name evidence="1" type="ORF">C7443_103415</name>
</gene>
<dbReference type="InterPro" id="IPR036748">
    <property type="entry name" value="MTH938-like_sf"/>
</dbReference>
<evidence type="ECO:0000313" key="2">
    <source>
        <dbReference type="Proteomes" id="UP000246569"/>
    </source>
</evidence>
<keyword evidence="2" id="KW-1185">Reference proteome</keyword>
<comment type="caution">
    <text evidence="1">The sequence shown here is derived from an EMBL/GenBank/DDBJ whole genome shotgun (WGS) entry which is preliminary data.</text>
</comment>
<evidence type="ECO:0008006" key="3">
    <source>
        <dbReference type="Google" id="ProtNLM"/>
    </source>
</evidence>
<sequence length="124" mass="13814">MRLALDFDDQVNLIRAYGDGHVIINADTRLERSFILAPTRLQEHWQPQSFDELAAEHFAGLLDFKPEMVLLGTGARQRFPHPSLIRPLLEAGIAVESMDTAAACRTYNIVVAEGRTVIAALLMI</sequence>
<evidence type="ECO:0000313" key="1">
    <source>
        <dbReference type="EMBL" id="PWV63484.1"/>
    </source>
</evidence>
<dbReference type="Pfam" id="PF04430">
    <property type="entry name" value="DUF498"/>
    <property type="match status" value="1"/>
</dbReference>
<dbReference type="SUPFAM" id="SSF64076">
    <property type="entry name" value="MTH938-like"/>
    <property type="match status" value="1"/>
</dbReference>
<dbReference type="RefSeq" id="WP_110017962.1">
    <property type="nucleotide sequence ID" value="NZ_QGTJ01000003.1"/>
</dbReference>
<dbReference type="Proteomes" id="UP000246569">
    <property type="component" value="Unassembled WGS sequence"/>
</dbReference>
<organism evidence="1 2">
    <name type="scientific">Plasticicumulans acidivorans</name>
    <dbReference type="NCBI Taxonomy" id="886464"/>
    <lineage>
        <taxon>Bacteria</taxon>
        <taxon>Pseudomonadati</taxon>
        <taxon>Pseudomonadota</taxon>
        <taxon>Gammaproteobacteria</taxon>
        <taxon>Candidatus Competibacteraceae</taxon>
        <taxon>Plasticicumulans</taxon>
    </lineage>
</organism>
<dbReference type="PANTHER" id="PTHR21192:SF2">
    <property type="entry name" value="NADH DEHYDROGENASE [UBIQUINONE] 1 ALPHA SUBCOMPLEX ASSEMBLY FACTOR 3"/>
    <property type="match status" value="1"/>
</dbReference>